<reference evidence="7" key="1">
    <citation type="submission" date="2016-11" db="EMBL/GenBank/DDBJ databases">
        <authorList>
            <person name="Varghese N."/>
            <person name="Submissions S."/>
        </authorList>
    </citation>
    <scope>NUCLEOTIDE SEQUENCE [LARGE SCALE GENOMIC DNA]</scope>
    <source>
        <strain evidence="7">CGMCC 1.10835</strain>
    </source>
</reference>
<dbReference type="Pfam" id="PF13439">
    <property type="entry name" value="Glyco_transf_4"/>
    <property type="match status" value="1"/>
</dbReference>
<keyword evidence="2 6" id="KW-0808">Transferase</keyword>
<dbReference type="Pfam" id="PF00534">
    <property type="entry name" value="Glycos_transf_1"/>
    <property type="match status" value="1"/>
</dbReference>
<feature type="domain" description="Glycosyltransferase subfamily 4-like N-terminal" evidence="5">
    <location>
        <begin position="47"/>
        <end position="193"/>
    </location>
</feature>
<proteinExistence type="predicted"/>
<dbReference type="Gene3D" id="3.40.50.2000">
    <property type="entry name" value="Glycogen Phosphorylase B"/>
    <property type="match status" value="2"/>
</dbReference>
<evidence type="ECO:0000313" key="7">
    <source>
        <dbReference type="Proteomes" id="UP000184497"/>
    </source>
</evidence>
<name>A0A1M6VZP5_9GAMM</name>
<sequence length="390" mass="43012">MSYQQCNAASRKAQKESGLIETQSPEKLPGILCLTDKCDRPESELFIGLREEGFPIGVMANPDGANFERLNNAGLIVGPIALRNRFDKEGTAAIRNVLETGKYDVVHAFNPRALACALRASRGMSIKVVAYRGVIGNISFLNPESWITFLHPRVDRIVCVADAIRDYLAGLHFLWLHLPPSKLITVYKGHDLEWYQDTPADLQEFGIPEGAFTVCCTGRDVPRKGFDVLVDSLARLPSDVVIHLLLVGDLDRNEPLRQQVQALPHPERVHFTGFRKDAPALAAASDVFVLPSKEREGLPRAVIEAMSYGVAPVVTDVGGMPELVEQGVSGLVVPPNDAQSLSAALLELYRDRERLKQMGQLARRRIATHFHTSQTVAQMGKIYCELTGQN</sequence>
<dbReference type="STRING" id="564117.SAMN05216369_3425"/>
<dbReference type="PANTHER" id="PTHR12526:SF510">
    <property type="entry name" value="D-INOSITOL 3-PHOSPHATE GLYCOSYLTRANSFERASE"/>
    <property type="match status" value="1"/>
</dbReference>
<dbReference type="GO" id="GO:1901135">
    <property type="term" value="P:carbohydrate derivative metabolic process"/>
    <property type="evidence" value="ECO:0007669"/>
    <property type="project" value="UniProtKB-ARBA"/>
</dbReference>
<evidence type="ECO:0000259" key="4">
    <source>
        <dbReference type="Pfam" id="PF00534"/>
    </source>
</evidence>
<protein>
    <submittedName>
        <fullName evidence="6">Glycosyltransferase involved in cell wall bisynthesis</fullName>
    </submittedName>
</protein>
<dbReference type="InterPro" id="IPR001296">
    <property type="entry name" value="Glyco_trans_1"/>
</dbReference>
<organism evidence="6 7">
    <name type="scientific">Marinobacter antarcticus</name>
    <dbReference type="NCBI Taxonomy" id="564117"/>
    <lineage>
        <taxon>Bacteria</taxon>
        <taxon>Pseudomonadati</taxon>
        <taxon>Pseudomonadota</taxon>
        <taxon>Gammaproteobacteria</taxon>
        <taxon>Pseudomonadales</taxon>
        <taxon>Marinobacteraceae</taxon>
        <taxon>Marinobacter</taxon>
    </lineage>
</organism>
<dbReference type="GO" id="GO:0016757">
    <property type="term" value="F:glycosyltransferase activity"/>
    <property type="evidence" value="ECO:0007669"/>
    <property type="project" value="UniProtKB-KW"/>
</dbReference>
<evidence type="ECO:0000313" key="6">
    <source>
        <dbReference type="EMBL" id="SHK86785.1"/>
    </source>
</evidence>
<dbReference type="EMBL" id="FRAQ01000005">
    <property type="protein sequence ID" value="SHK86785.1"/>
    <property type="molecule type" value="Genomic_DNA"/>
</dbReference>
<dbReference type="PANTHER" id="PTHR12526">
    <property type="entry name" value="GLYCOSYLTRANSFERASE"/>
    <property type="match status" value="1"/>
</dbReference>
<dbReference type="AlphaFoldDB" id="A0A1M6VZP5"/>
<dbReference type="InterPro" id="IPR028098">
    <property type="entry name" value="Glyco_trans_4-like_N"/>
</dbReference>
<dbReference type="CDD" id="cd03801">
    <property type="entry name" value="GT4_PimA-like"/>
    <property type="match status" value="1"/>
</dbReference>
<dbReference type="SUPFAM" id="SSF53756">
    <property type="entry name" value="UDP-Glycosyltransferase/glycogen phosphorylase"/>
    <property type="match status" value="1"/>
</dbReference>
<dbReference type="OrthoDB" id="9775208at2"/>
<feature type="region of interest" description="Disordered" evidence="3">
    <location>
        <begin position="1"/>
        <end position="20"/>
    </location>
</feature>
<evidence type="ECO:0000256" key="2">
    <source>
        <dbReference type="ARBA" id="ARBA00022679"/>
    </source>
</evidence>
<keyword evidence="7" id="KW-1185">Reference proteome</keyword>
<gene>
    <name evidence="6" type="ORF">SAMN05216369_3425</name>
</gene>
<evidence type="ECO:0000256" key="1">
    <source>
        <dbReference type="ARBA" id="ARBA00022676"/>
    </source>
</evidence>
<evidence type="ECO:0000259" key="5">
    <source>
        <dbReference type="Pfam" id="PF13439"/>
    </source>
</evidence>
<dbReference type="Proteomes" id="UP000184497">
    <property type="component" value="Unassembled WGS sequence"/>
</dbReference>
<accession>A0A1M6VZP5</accession>
<keyword evidence="1" id="KW-0328">Glycosyltransferase</keyword>
<feature type="domain" description="Glycosyl transferase family 1" evidence="4">
    <location>
        <begin position="200"/>
        <end position="364"/>
    </location>
</feature>
<evidence type="ECO:0000256" key="3">
    <source>
        <dbReference type="SAM" id="MobiDB-lite"/>
    </source>
</evidence>